<evidence type="ECO:0000313" key="2">
    <source>
        <dbReference type="Proteomes" id="UP000266721"/>
    </source>
</evidence>
<dbReference type="AlphaFoldDB" id="A0A3L5TUT8"/>
<sequence length="110" mass="12172">LLECIVASQEGAINDWRGPFEGGTLYAESGYINKLLPDDLRNRLFITGNQSEGQSDLRIVNAQLGDEGLYNCSGTTTYNLTFPALLTSTDATYNRYILIDSELQKLFVGQ</sequence>
<keyword evidence="2" id="KW-1185">Reference proteome</keyword>
<feature type="non-terminal residue" evidence="1">
    <location>
        <position position="1"/>
    </location>
</feature>
<reference evidence="1 2" key="1">
    <citation type="journal article" date="2016" name="PLoS ONE">
        <title>A First Insight into the Genome of the Filter-Feeder Mussel Mytilus galloprovincialis.</title>
        <authorList>
            <person name="Murgarella M."/>
            <person name="Puiu D."/>
            <person name="Novoa B."/>
            <person name="Figueras A."/>
            <person name="Posada D."/>
            <person name="Canchaya C."/>
        </authorList>
    </citation>
    <scope>NUCLEOTIDE SEQUENCE [LARGE SCALE GENOMIC DNA]</scope>
    <source>
        <tissue evidence="1">Muscle</tissue>
    </source>
</reference>
<dbReference type="SUPFAM" id="SSF48726">
    <property type="entry name" value="Immunoglobulin"/>
    <property type="match status" value="1"/>
</dbReference>
<protein>
    <recommendedName>
        <fullName evidence="3">Ig-like domain-containing protein</fullName>
    </recommendedName>
</protein>
<gene>
    <name evidence="1" type="ORF">AM593_05285</name>
</gene>
<dbReference type="EMBL" id="KV581891">
    <property type="protein sequence ID" value="OPL33690.1"/>
    <property type="molecule type" value="Genomic_DNA"/>
</dbReference>
<dbReference type="Proteomes" id="UP000266721">
    <property type="component" value="Unassembled WGS sequence"/>
</dbReference>
<evidence type="ECO:0008006" key="3">
    <source>
        <dbReference type="Google" id="ProtNLM"/>
    </source>
</evidence>
<proteinExistence type="predicted"/>
<accession>A0A3L5TUT8</accession>
<feature type="non-terminal residue" evidence="1">
    <location>
        <position position="110"/>
    </location>
</feature>
<evidence type="ECO:0000313" key="1">
    <source>
        <dbReference type="EMBL" id="OPL33690.1"/>
    </source>
</evidence>
<dbReference type="InterPro" id="IPR036179">
    <property type="entry name" value="Ig-like_dom_sf"/>
</dbReference>
<name>A0A3L5TUT8_MYTGA</name>
<dbReference type="Gene3D" id="2.60.40.10">
    <property type="entry name" value="Immunoglobulins"/>
    <property type="match status" value="1"/>
</dbReference>
<comment type="caution">
    <text evidence="1">The sequence shown here is derived from an EMBL/GenBank/DDBJ whole genome shotgun (WGS) entry which is preliminary data.</text>
</comment>
<dbReference type="InterPro" id="IPR013783">
    <property type="entry name" value="Ig-like_fold"/>
</dbReference>
<organism evidence="1 2">
    <name type="scientific">Mytilus galloprovincialis</name>
    <name type="common">Mediterranean mussel</name>
    <dbReference type="NCBI Taxonomy" id="29158"/>
    <lineage>
        <taxon>Eukaryota</taxon>
        <taxon>Metazoa</taxon>
        <taxon>Spiralia</taxon>
        <taxon>Lophotrochozoa</taxon>
        <taxon>Mollusca</taxon>
        <taxon>Bivalvia</taxon>
        <taxon>Autobranchia</taxon>
        <taxon>Pteriomorphia</taxon>
        <taxon>Mytilida</taxon>
        <taxon>Mytiloidea</taxon>
        <taxon>Mytilidae</taxon>
        <taxon>Mytilinae</taxon>
        <taxon>Mytilus</taxon>
    </lineage>
</organism>